<keyword evidence="11" id="KW-0411">Iron-sulfur</keyword>
<evidence type="ECO:0000256" key="11">
    <source>
        <dbReference type="ARBA" id="ARBA00023014"/>
    </source>
</evidence>
<evidence type="ECO:0000256" key="4">
    <source>
        <dbReference type="ARBA" id="ARBA00022605"/>
    </source>
</evidence>
<keyword evidence="4" id="KW-0028">Amino-acid biosynthesis</keyword>
<dbReference type="PROSITE" id="PS51278">
    <property type="entry name" value="GATASE_TYPE_2"/>
    <property type="match status" value="1"/>
</dbReference>
<comment type="caution">
    <text evidence="16">The sequence shown here is derived from an EMBL/GenBank/DDBJ whole genome shotgun (WGS) entry which is preliminary data.</text>
</comment>
<dbReference type="EMBL" id="VSRL01000163">
    <property type="protein sequence ID" value="NKE61267.1"/>
    <property type="molecule type" value="Genomic_DNA"/>
</dbReference>
<dbReference type="InterPro" id="IPR050711">
    <property type="entry name" value="ET-N_metabolism_enzyme"/>
</dbReference>
<evidence type="ECO:0000256" key="1">
    <source>
        <dbReference type="ARBA" id="ARBA00001917"/>
    </source>
</evidence>
<keyword evidence="8" id="KW-0315">Glutamine amidotransferase</keyword>
<keyword evidence="10" id="KW-0408">Iron</keyword>
<evidence type="ECO:0000256" key="12">
    <source>
        <dbReference type="ARBA" id="ARBA00023164"/>
    </source>
</evidence>
<evidence type="ECO:0000256" key="3">
    <source>
        <dbReference type="ARBA" id="ARBA00009716"/>
    </source>
</evidence>
<evidence type="ECO:0000313" key="17">
    <source>
        <dbReference type="Proteomes" id="UP001515943"/>
    </source>
</evidence>
<dbReference type="SUPFAM" id="SSF56235">
    <property type="entry name" value="N-terminal nucleophile aminohydrolases (Ntn hydrolases)"/>
    <property type="match status" value="1"/>
</dbReference>
<evidence type="ECO:0000313" key="16">
    <source>
        <dbReference type="EMBL" id="NKE61267.1"/>
    </source>
</evidence>
<protein>
    <recommendedName>
        <fullName evidence="15">Glutamine amidotransferase type-2 domain-containing protein</fullName>
    </recommendedName>
</protein>
<comment type="similarity">
    <text evidence="3">Belongs to the glutamate synthase family.</text>
</comment>
<evidence type="ECO:0000259" key="15">
    <source>
        <dbReference type="PROSITE" id="PS51278"/>
    </source>
</evidence>
<keyword evidence="5" id="KW-0285">Flavoprotein</keyword>
<dbReference type="InterPro" id="IPR029055">
    <property type="entry name" value="Ntn_hydrolases_N"/>
</dbReference>
<evidence type="ECO:0000256" key="8">
    <source>
        <dbReference type="ARBA" id="ARBA00022962"/>
    </source>
</evidence>
<keyword evidence="9" id="KW-0560">Oxidoreductase</keyword>
<evidence type="ECO:0000256" key="9">
    <source>
        <dbReference type="ARBA" id="ARBA00023002"/>
    </source>
</evidence>
<dbReference type="RefSeq" id="WP_167977918.1">
    <property type="nucleotide sequence ID" value="NZ_VSRL01000163.1"/>
</dbReference>
<evidence type="ECO:0000256" key="14">
    <source>
        <dbReference type="ARBA" id="ARBA00029440"/>
    </source>
</evidence>
<proteinExistence type="inferred from homology"/>
<reference evidence="16 17" key="1">
    <citation type="submission" date="2019-08" db="EMBL/GenBank/DDBJ databases">
        <title>Lentzea from Indian Himalayas.</title>
        <authorList>
            <person name="Mandal S."/>
            <person name="Mallick Gupta A."/>
            <person name="Maiti P.K."/>
            <person name="Sarkar J."/>
            <person name="Mandal S."/>
        </authorList>
    </citation>
    <scope>NUCLEOTIDE SEQUENCE [LARGE SCALE GENOMIC DNA]</scope>
    <source>
        <strain evidence="16 17">PSKA42</strain>
    </source>
</reference>
<evidence type="ECO:0000256" key="6">
    <source>
        <dbReference type="ARBA" id="ARBA00022643"/>
    </source>
</evidence>
<evidence type="ECO:0000256" key="7">
    <source>
        <dbReference type="ARBA" id="ARBA00022723"/>
    </source>
</evidence>
<comment type="pathway">
    <text evidence="14">Amino-acid biosynthesis.</text>
</comment>
<keyword evidence="6" id="KW-0288">FMN</keyword>
<dbReference type="Pfam" id="PF00310">
    <property type="entry name" value="GATase_2"/>
    <property type="match status" value="1"/>
</dbReference>
<evidence type="ECO:0000256" key="13">
    <source>
        <dbReference type="ARBA" id="ARBA00023291"/>
    </source>
</evidence>
<evidence type="ECO:0000256" key="5">
    <source>
        <dbReference type="ARBA" id="ARBA00022630"/>
    </source>
</evidence>
<keyword evidence="13" id="KW-0003">3Fe-4S</keyword>
<feature type="domain" description="Glutamine amidotransferase type-2" evidence="15">
    <location>
        <begin position="22"/>
        <end position="127"/>
    </location>
</feature>
<organism evidence="16 17">
    <name type="scientific">Lentzea indica</name>
    <dbReference type="NCBI Taxonomy" id="2604800"/>
    <lineage>
        <taxon>Bacteria</taxon>
        <taxon>Bacillati</taxon>
        <taxon>Actinomycetota</taxon>
        <taxon>Actinomycetes</taxon>
        <taxon>Pseudonocardiales</taxon>
        <taxon>Pseudonocardiaceae</taxon>
        <taxon>Lentzea</taxon>
    </lineage>
</organism>
<gene>
    <name evidence="16" type="ORF">FXN61_32665</name>
</gene>
<dbReference type="InterPro" id="IPR017932">
    <property type="entry name" value="GATase_2_dom"/>
</dbReference>
<keyword evidence="17" id="KW-1185">Reference proteome</keyword>
<dbReference type="Gene3D" id="3.60.20.10">
    <property type="entry name" value="Glutamine Phosphoribosylpyrophosphate, subunit 1, domain 1"/>
    <property type="match status" value="1"/>
</dbReference>
<evidence type="ECO:0000256" key="2">
    <source>
        <dbReference type="ARBA" id="ARBA00001927"/>
    </source>
</evidence>
<sequence>MIFSAIPGPQGLYDPADERDACGVAMVADIQGRRSHGIVSDALTALANLEHRGAAGAEPTSGDGAGILLQLPDEFLRAVVEFDLPERGQYAAGILVERVLERRSRLRNRMWFDLQLALAELRGRRAA</sequence>
<dbReference type="PANTHER" id="PTHR11938">
    <property type="entry name" value="FAD NADPH DEHYDROGENASE/OXIDOREDUCTASE"/>
    <property type="match status" value="1"/>
</dbReference>
<keyword evidence="12" id="KW-0314">Glutamate biosynthesis</keyword>
<comment type="cofactor">
    <cofactor evidence="1">
        <name>FMN</name>
        <dbReference type="ChEBI" id="CHEBI:58210"/>
    </cofactor>
</comment>
<evidence type="ECO:0000256" key="10">
    <source>
        <dbReference type="ARBA" id="ARBA00023004"/>
    </source>
</evidence>
<comment type="cofactor">
    <cofactor evidence="2">
        <name>[3Fe-4S] cluster</name>
        <dbReference type="ChEBI" id="CHEBI:21137"/>
    </cofactor>
</comment>
<dbReference type="Proteomes" id="UP001515943">
    <property type="component" value="Unassembled WGS sequence"/>
</dbReference>
<name>A0ABX1FRS1_9PSEU</name>
<feature type="non-terminal residue" evidence="16">
    <location>
        <position position="127"/>
    </location>
</feature>
<keyword evidence="7" id="KW-0479">Metal-binding</keyword>
<accession>A0ABX1FRS1</accession>
<dbReference type="PANTHER" id="PTHR11938:SF133">
    <property type="entry name" value="GLUTAMATE SYNTHASE (NADH)"/>
    <property type="match status" value="1"/>
</dbReference>